<accession>A0A964XS00</accession>
<comment type="caution">
    <text evidence="1">The sequence shown here is derived from an EMBL/GenBank/DDBJ whole genome shotgun (WGS) entry which is preliminary data.</text>
</comment>
<organism evidence="1 2">
    <name type="scientific">Candidatus Fonsibacter lacus</name>
    <dbReference type="NCBI Taxonomy" id="2576439"/>
    <lineage>
        <taxon>Bacteria</taxon>
        <taxon>Pseudomonadati</taxon>
        <taxon>Pseudomonadota</taxon>
        <taxon>Alphaproteobacteria</taxon>
        <taxon>Candidatus Pelagibacterales</taxon>
        <taxon>Candidatus Pelagibacterales incertae sedis</taxon>
        <taxon>Candidatus Fonsibacter</taxon>
    </lineage>
</organism>
<evidence type="ECO:0000313" key="2">
    <source>
        <dbReference type="Proteomes" id="UP000713222"/>
    </source>
</evidence>
<evidence type="ECO:0000313" key="1">
    <source>
        <dbReference type="EMBL" id="NBN88171.1"/>
    </source>
</evidence>
<proteinExistence type="predicted"/>
<sequence length="103" mass="11285">MSTDTDQIAICRFIAEHQGWSLRADGSVCTAAGRAISGNGWAGFSGACILQGWISFQPHSGTTLPTGRRIAGIVIEWDTVRSWAERQQELQRRLQGKASTEQH</sequence>
<reference evidence="1" key="1">
    <citation type="submission" date="2018-10" db="EMBL/GenBank/DDBJ databases">
        <title>Iterative Subtractive Binning of Freshwater Chronoseries Metagenomes Recovers Nearly Complete Genomes from over Four Hundred Novel Species.</title>
        <authorList>
            <person name="Rodriguez-R L.M."/>
            <person name="Tsementzi D."/>
            <person name="Luo C."/>
            <person name="Konstantinidis K.T."/>
        </authorList>
    </citation>
    <scope>NUCLEOTIDE SEQUENCE</scope>
    <source>
        <strain evidence="1">WB7_6_001</strain>
    </source>
</reference>
<protein>
    <submittedName>
        <fullName evidence="1">Uncharacterized protein</fullName>
    </submittedName>
</protein>
<gene>
    <name evidence="1" type="ORF">EBV32_03675</name>
</gene>
<dbReference type="EMBL" id="RGET01000060">
    <property type="protein sequence ID" value="NBN88171.1"/>
    <property type="molecule type" value="Genomic_DNA"/>
</dbReference>
<dbReference type="Proteomes" id="UP000713222">
    <property type="component" value="Unassembled WGS sequence"/>
</dbReference>
<name>A0A964XS00_9PROT</name>
<dbReference type="AlphaFoldDB" id="A0A964XS00"/>